<keyword evidence="8" id="KW-0233">DNA recombination</keyword>
<dbReference type="GO" id="GO:0030915">
    <property type="term" value="C:Smc5-Smc6 complex"/>
    <property type="evidence" value="ECO:0007669"/>
    <property type="project" value="TreeGrafter"/>
</dbReference>
<dbReference type="GO" id="GO:0005634">
    <property type="term" value="C:nucleus"/>
    <property type="evidence" value="ECO:0007669"/>
    <property type="project" value="UniProtKB-SubCell"/>
</dbReference>
<feature type="coiled-coil region" evidence="11">
    <location>
        <begin position="22"/>
        <end position="56"/>
    </location>
</feature>
<dbReference type="PANTHER" id="PTHR19306">
    <property type="entry name" value="STRUCTURAL MAINTENANCE OF CHROMOSOMES 5,6 SMC5, SMC6"/>
    <property type="match status" value="1"/>
</dbReference>
<evidence type="ECO:0000256" key="8">
    <source>
        <dbReference type="ARBA" id="ARBA00023172"/>
    </source>
</evidence>
<organism evidence="12 13">
    <name type="scientific">Phytophthora nicotianae CJ01A1</name>
    <dbReference type="NCBI Taxonomy" id="1317063"/>
    <lineage>
        <taxon>Eukaryota</taxon>
        <taxon>Sar</taxon>
        <taxon>Stramenopiles</taxon>
        <taxon>Oomycota</taxon>
        <taxon>Peronosporomycetes</taxon>
        <taxon>Peronosporales</taxon>
        <taxon>Peronosporaceae</taxon>
        <taxon>Phytophthora</taxon>
    </lineage>
</organism>
<dbReference type="Proteomes" id="UP000018958">
    <property type="component" value="Unassembled WGS sequence"/>
</dbReference>
<keyword evidence="7 11" id="KW-0175">Coiled coil</keyword>
<evidence type="ECO:0000256" key="7">
    <source>
        <dbReference type="ARBA" id="ARBA00023054"/>
    </source>
</evidence>
<protein>
    <recommendedName>
        <fullName evidence="14">RecF/RecN/SMC N-terminal domain-containing protein</fullName>
    </recommendedName>
</protein>
<dbReference type="GO" id="GO:0000724">
    <property type="term" value="P:double-strand break repair via homologous recombination"/>
    <property type="evidence" value="ECO:0007669"/>
    <property type="project" value="TreeGrafter"/>
</dbReference>
<evidence type="ECO:0000256" key="11">
    <source>
        <dbReference type="SAM" id="Coils"/>
    </source>
</evidence>
<keyword evidence="10" id="KW-0539">Nucleus</keyword>
<sequence length="230" mass="26751">MSECQSDVDAVYKRRREAKVEEITEQRELEAARSAVENLEQQLISVRDECDGQTQIALKLGRRPDEVNVPAQCNRRVKTVERQLTRVRDKLEGWSLTIRSMLNERVDNWTRFRKAISQHTSREFEKFMLLSNFAVETVRSHRCRYCWLWAAERSVRSEFDVFMDSQNRSMTVELLVEAAKKNCNKQFIFVTPNDLSMLRPDPVVKIQKLAPPRYRAASAGAHDVDMDGVA</sequence>
<dbReference type="GO" id="GO:0003697">
    <property type="term" value="F:single-stranded DNA binding"/>
    <property type="evidence" value="ECO:0007669"/>
    <property type="project" value="TreeGrafter"/>
</dbReference>
<evidence type="ECO:0000256" key="2">
    <source>
        <dbReference type="ARBA" id="ARBA00004286"/>
    </source>
</evidence>
<keyword evidence="6" id="KW-0067">ATP-binding</keyword>
<evidence type="ECO:0000313" key="12">
    <source>
        <dbReference type="EMBL" id="ETP10883.1"/>
    </source>
</evidence>
<evidence type="ECO:0000256" key="6">
    <source>
        <dbReference type="ARBA" id="ARBA00022840"/>
    </source>
</evidence>
<evidence type="ECO:0000256" key="4">
    <source>
        <dbReference type="ARBA" id="ARBA00022741"/>
    </source>
</evidence>
<keyword evidence="5" id="KW-0227">DNA damage</keyword>
<dbReference type="PANTHER" id="PTHR19306:SF6">
    <property type="entry name" value="STRUCTURAL MAINTENANCE OF CHROMOSOMES PROTEIN 6"/>
    <property type="match status" value="1"/>
</dbReference>
<proteinExistence type="predicted"/>
<dbReference type="GO" id="GO:0005524">
    <property type="term" value="F:ATP binding"/>
    <property type="evidence" value="ECO:0007669"/>
    <property type="project" value="UniProtKB-KW"/>
</dbReference>
<gene>
    <name evidence="12" type="ORF">F441_13558</name>
</gene>
<dbReference type="GO" id="GO:0035861">
    <property type="term" value="C:site of double-strand break"/>
    <property type="evidence" value="ECO:0007669"/>
    <property type="project" value="TreeGrafter"/>
</dbReference>
<name>W2WL75_PHYNI</name>
<keyword evidence="3" id="KW-0158">Chromosome</keyword>
<dbReference type="GO" id="GO:0003684">
    <property type="term" value="F:damaged DNA binding"/>
    <property type="evidence" value="ECO:0007669"/>
    <property type="project" value="TreeGrafter"/>
</dbReference>
<dbReference type="OrthoDB" id="10072614at2759"/>
<evidence type="ECO:0000256" key="1">
    <source>
        <dbReference type="ARBA" id="ARBA00004123"/>
    </source>
</evidence>
<comment type="subcellular location">
    <subcellularLocation>
        <location evidence="2">Chromosome</location>
    </subcellularLocation>
    <subcellularLocation>
        <location evidence="1">Nucleus</location>
    </subcellularLocation>
</comment>
<evidence type="ECO:0000313" key="13">
    <source>
        <dbReference type="Proteomes" id="UP000018958"/>
    </source>
</evidence>
<dbReference type="AlphaFoldDB" id="W2WL75"/>
<comment type="caution">
    <text evidence="12">The sequence shown here is derived from an EMBL/GenBank/DDBJ whole genome shotgun (WGS) entry which is preliminary data.</text>
</comment>
<accession>W2WL75</accession>
<reference evidence="12 13" key="1">
    <citation type="submission" date="2013-11" db="EMBL/GenBank/DDBJ databases">
        <title>The Genome Sequence of Phytophthora parasitica CJ01A1.</title>
        <authorList>
            <consortium name="The Broad Institute Genomics Platform"/>
            <person name="Russ C."/>
            <person name="Tyler B."/>
            <person name="Panabieres F."/>
            <person name="Shan W."/>
            <person name="Tripathy S."/>
            <person name="Grunwald N."/>
            <person name="Machado M."/>
            <person name="Johnson C.S."/>
            <person name="Walker B."/>
            <person name="Young S.K."/>
            <person name="Zeng Q."/>
            <person name="Gargeya S."/>
            <person name="Fitzgerald M."/>
            <person name="Haas B."/>
            <person name="Abouelleil A."/>
            <person name="Allen A.W."/>
            <person name="Alvarado L."/>
            <person name="Arachchi H.M."/>
            <person name="Berlin A.M."/>
            <person name="Chapman S.B."/>
            <person name="Gainer-Dewar J."/>
            <person name="Goldberg J."/>
            <person name="Griggs A."/>
            <person name="Gujja S."/>
            <person name="Hansen M."/>
            <person name="Howarth C."/>
            <person name="Imamovic A."/>
            <person name="Ireland A."/>
            <person name="Larimer J."/>
            <person name="McCowan C."/>
            <person name="Murphy C."/>
            <person name="Pearson M."/>
            <person name="Poon T.W."/>
            <person name="Priest M."/>
            <person name="Roberts A."/>
            <person name="Saif S."/>
            <person name="Shea T."/>
            <person name="Sisk P."/>
            <person name="Sykes S."/>
            <person name="Wortman J."/>
            <person name="Nusbaum C."/>
            <person name="Birren B."/>
        </authorList>
    </citation>
    <scope>NUCLEOTIDE SEQUENCE [LARGE SCALE GENOMIC DNA]</scope>
    <source>
        <strain evidence="12 13">CJ01A1</strain>
    </source>
</reference>
<keyword evidence="4" id="KW-0547">Nucleotide-binding</keyword>
<evidence type="ECO:0000256" key="9">
    <source>
        <dbReference type="ARBA" id="ARBA00023204"/>
    </source>
</evidence>
<evidence type="ECO:0000256" key="10">
    <source>
        <dbReference type="ARBA" id="ARBA00023242"/>
    </source>
</evidence>
<evidence type="ECO:0000256" key="3">
    <source>
        <dbReference type="ARBA" id="ARBA00022454"/>
    </source>
</evidence>
<evidence type="ECO:0008006" key="14">
    <source>
        <dbReference type="Google" id="ProtNLM"/>
    </source>
</evidence>
<evidence type="ECO:0000256" key="5">
    <source>
        <dbReference type="ARBA" id="ARBA00022763"/>
    </source>
</evidence>
<keyword evidence="9" id="KW-0234">DNA repair</keyword>
<dbReference type="EMBL" id="ANIX01002694">
    <property type="protein sequence ID" value="ETP10883.1"/>
    <property type="molecule type" value="Genomic_DNA"/>
</dbReference>